<sequence length="72" mass="8230">MKILSEWHLATANNGKQINVKVVPLKRKQNSMQGGTWVEVGKMIQLESGLEIDFNLDGKSFYAAYNELYRLD</sequence>
<dbReference type="OrthoDB" id="6699874at2"/>
<dbReference type="STRING" id="1789224.BFG52_15420"/>
<dbReference type="AlphaFoldDB" id="A0A1B2M324"/>
<proteinExistence type="predicted"/>
<dbReference type="RefSeq" id="WP_067558233.1">
    <property type="nucleotide sequence ID" value="NZ_CP016895.1"/>
</dbReference>
<protein>
    <submittedName>
        <fullName evidence="1">Transposase</fullName>
    </submittedName>
</protein>
<organism evidence="1 2">
    <name type="scientific">Acinetobacter larvae</name>
    <dbReference type="NCBI Taxonomy" id="1789224"/>
    <lineage>
        <taxon>Bacteria</taxon>
        <taxon>Pseudomonadati</taxon>
        <taxon>Pseudomonadota</taxon>
        <taxon>Gammaproteobacteria</taxon>
        <taxon>Moraxellales</taxon>
        <taxon>Moraxellaceae</taxon>
        <taxon>Acinetobacter</taxon>
    </lineage>
</organism>
<evidence type="ECO:0000313" key="2">
    <source>
        <dbReference type="Proteomes" id="UP000093391"/>
    </source>
</evidence>
<gene>
    <name evidence="1" type="ORF">BFG52_15420</name>
</gene>
<name>A0A1B2M324_9GAMM</name>
<evidence type="ECO:0000313" key="1">
    <source>
        <dbReference type="EMBL" id="AOA59598.1"/>
    </source>
</evidence>
<keyword evidence="2" id="KW-1185">Reference proteome</keyword>
<reference evidence="1 2" key="1">
    <citation type="submission" date="2016-08" db="EMBL/GenBank/DDBJ databases">
        <authorList>
            <person name="Seilhamer J.J."/>
        </authorList>
    </citation>
    <scope>NUCLEOTIDE SEQUENCE [LARGE SCALE GENOMIC DNA]</scope>
    <source>
        <strain evidence="1 2">BRTC-1</strain>
    </source>
</reference>
<dbReference type="Proteomes" id="UP000093391">
    <property type="component" value="Chromosome"/>
</dbReference>
<dbReference type="KEGG" id="ala:BFG52_15420"/>
<dbReference type="EMBL" id="CP016895">
    <property type="protein sequence ID" value="AOA59598.1"/>
    <property type="molecule type" value="Genomic_DNA"/>
</dbReference>
<accession>A0A1B2M324</accession>